<dbReference type="PANTHER" id="PTHR12652:SF50">
    <property type="entry name" value="PEROXIN 11"/>
    <property type="match status" value="1"/>
</dbReference>
<accession>A0A3L6DDA2</accession>
<protein>
    <submittedName>
        <fullName evidence="8">Peroxisomal membrane protein 11-3</fullName>
    </submittedName>
</protein>
<dbReference type="PANTHER" id="PTHR12652">
    <property type="entry name" value="PEROXISOMAL BIOGENESIS FACTOR 11"/>
    <property type="match status" value="1"/>
</dbReference>
<dbReference type="InterPro" id="IPR008733">
    <property type="entry name" value="PEX11"/>
</dbReference>
<evidence type="ECO:0000256" key="1">
    <source>
        <dbReference type="ARBA" id="ARBA00003032"/>
    </source>
</evidence>
<dbReference type="GO" id="GO:0044375">
    <property type="term" value="P:regulation of peroxisome size"/>
    <property type="evidence" value="ECO:0007669"/>
    <property type="project" value="UniProtKB-ARBA"/>
</dbReference>
<evidence type="ECO:0000256" key="6">
    <source>
        <dbReference type="ARBA" id="ARBA00023140"/>
    </source>
</evidence>
<evidence type="ECO:0000256" key="3">
    <source>
        <dbReference type="ARBA" id="ARBA00008194"/>
    </source>
</evidence>
<dbReference type="AlphaFoldDB" id="A0A3L6DDA2"/>
<proteinExistence type="inferred from homology"/>
<evidence type="ECO:0000256" key="5">
    <source>
        <dbReference type="ARBA" id="ARBA00023136"/>
    </source>
</evidence>
<keyword evidence="5" id="KW-0472">Membrane</keyword>
<evidence type="ECO:0000256" key="2">
    <source>
        <dbReference type="ARBA" id="ARBA00004585"/>
    </source>
</evidence>
<evidence type="ECO:0000313" key="8">
    <source>
        <dbReference type="EMBL" id="PWZ05511.1"/>
    </source>
</evidence>
<comment type="function">
    <text evidence="1">Involved in peroxisomal proliferation.</text>
</comment>
<dbReference type="ExpressionAtlas" id="A0A3L6DDA2">
    <property type="expression patterns" value="baseline and differential"/>
</dbReference>
<comment type="subcellular location">
    <subcellularLocation>
        <location evidence="2">Peroxisome membrane</location>
        <topology evidence="2">Multi-pass membrane protein</topology>
    </subcellularLocation>
</comment>
<evidence type="ECO:0000256" key="4">
    <source>
        <dbReference type="ARBA" id="ARBA00022593"/>
    </source>
</evidence>
<reference evidence="8" key="1">
    <citation type="journal article" date="2018" name="Nat. Genet.">
        <title>Extensive intraspecific gene order and gene structural variations between Mo17 and other maize genomes.</title>
        <authorList>
            <person name="Sun S."/>
            <person name="Zhou Y."/>
            <person name="Chen J."/>
            <person name="Shi J."/>
            <person name="Zhao H."/>
            <person name="Zhao H."/>
            <person name="Song W."/>
            <person name="Zhang M."/>
            <person name="Cui Y."/>
            <person name="Dong X."/>
            <person name="Liu H."/>
            <person name="Ma X."/>
            <person name="Jiao Y."/>
            <person name="Wang B."/>
            <person name="Wei X."/>
            <person name="Stein J.C."/>
            <person name="Glaubitz J.C."/>
            <person name="Lu F."/>
            <person name="Yu G."/>
            <person name="Liang C."/>
            <person name="Fengler K."/>
            <person name="Li B."/>
            <person name="Rafalski A."/>
            <person name="Schnable P.S."/>
            <person name="Ware D.H."/>
            <person name="Buckler E.S."/>
            <person name="Lai J."/>
        </authorList>
    </citation>
    <scope>NUCLEOTIDE SEQUENCE [LARGE SCALE GENOMIC DNA]</scope>
    <source>
        <tissue evidence="8">Seedling</tissue>
    </source>
</reference>
<dbReference type="Proteomes" id="UP000251960">
    <property type="component" value="Chromosome 9"/>
</dbReference>
<evidence type="ECO:0000256" key="7">
    <source>
        <dbReference type="SAM" id="MobiDB-lite"/>
    </source>
</evidence>
<comment type="similarity">
    <text evidence="3">Belongs to the peroxin-11 family.</text>
</comment>
<keyword evidence="6" id="KW-0576">Peroxisome</keyword>
<dbReference type="Pfam" id="PF05648">
    <property type="entry name" value="PEX11"/>
    <property type="match status" value="1"/>
</dbReference>
<dbReference type="GO" id="GO:0005778">
    <property type="term" value="C:peroxisomal membrane"/>
    <property type="evidence" value="ECO:0007669"/>
    <property type="project" value="UniProtKB-SubCell"/>
</dbReference>
<organism evidence="8">
    <name type="scientific">Zea mays</name>
    <name type="common">Maize</name>
    <dbReference type="NCBI Taxonomy" id="4577"/>
    <lineage>
        <taxon>Eukaryota</taxon>
        <taxon>Viridiplantae</taxon>
        <taxon>Streptophyta</taxon>
        <taxon>Embryophyta</taxon>
        <taxon>Tracheophyta</taxon>
        <taxon>Spermatophyta</taxon>
        <taxon>Magnoliopsida</taxon>
        <taxon>Liliopsida</taxon>
        <taxon>Poales</taxon>
        <taxon>Poaceae</taxon>
        <taxon>PACMAD clade</taxon>
        <taxon>Panicoideae</taxon>
        <taxon>Andropogonodae</taxon>
        <taxon>Andropogoneae</taxon>
        <taxon>Tripsacinae</taxon>
        <taxon>Zea</taxon>
    </lineage>
</organism>
<gene>
    <name evidence="8" type="primary">PEX11-3_0</name>
    <name evidence="8" type="ORF">Zm00014a_030099</name>
</gene>
<dbReference type="GO" id="GO:0042802">
    <property type="term" value="F:identical protein binding"/>
    <property type="evidence" value="ECO:0007669"/>
    <property type="project" value="UniProtKB-ARBA"/>
</dbReference>
<feature type="region of interest" description="Disordered" evidence="7">
    <location>
        <begin position="38"/>
        <end position="95"/>
    </location>
</feature>
<dbReference type="EMBL" id="NCVQ01000010">
    <property type="protein sequence ID" value="PWZ05511.1"/>
    <property type="molecule type" value="Genomic_DNA"/>
</dbReference>
<sequence>MRPRQRFDRRIKHAIAASSVCGPAPVFYRLDAKVNAGRHGLHRAPQSYAGRTPVRGRGRRSPTGPRLPRPPRRRRQAPQDLPLRHAPRTRRWGPGASARLKSFESSVVLSRKGFRLGKFVQSLRAHPHLPPALALLAYGSEGVYYFVEQFVWLAKAGILPAHLLAKLLLKPEGTQVVDNTSYDEVKL</sequence>
<keyword evidence="4" id="KW-0962">Peroxisome biogenesis</keyword>
<name>A0A3L6DDA2_MAIZE</name>
<comment type="caution">
    <text evidence="8">The sequence shown here is derived from an EMBL/GenBank/DDBJ whole genome shotgun (WGS) entry which is preliminary data.</text>
</comment>
<dbReference type="GO" id="GO:0016559">
    <property type="term" value="P:peroxisome fission"/>
    <property type="evidence" value="ECO:0007669"/>
    <property type="project" value="InterPro"/>
</dbReference>